<feature type="region of interest" description="Disordered" evidence="1">
    <location>
        <begin position="28"/>
        <end position="56"/>
    </location>
</feature>
<dbReference type="Proteomes" id="UP000192801">
    <property type="component" value="Unassembled WGS sequence"/>
</dbReference>
<reference evidence="3 4" key="1">
    <citation type="submission" date="2016-12" db="EMBL/GenBank/DDBJ databases">
        <title>The new phylogeny of genus Mycobacterium.</title>
        <authorList>
            <person name="Tortoli E."/>
            <person name="Trovato A."/>
            <person name="Cirillo D.M."/>
        </authorList>
    </citation>
    <scope>NUCLEOTIDE SEQUENCE [LARGE SCALE GENOMIC DNA]</scope>
    <source>
        <strain evidence="3 4">DSM 45130</strain>
    </source>
</reference>
<keyword evidence="2" id="KW-0732">Signal</keyword>
<evidence type="ECO:0000313" key="4">
    <source>
        <dbReference type="Proteomes" id="UP000192801"/>
    </source>
</evidence>
<evidence type="ECO:0000313" key="3">
    <source>
        <dbReference type="EMBL" id="ORA72009.1"/>
    </source>
</evidence>
<dbReference type="OrthoDB" id="4764249at2"/>
<evidence type="ECO:0008006" key="5">
    <source>
        <dbReference type="Google" id="ProtNLM"/>
    </source>
</evidence>
<sequence length="197" mass="19596">MTHRISVLLAVGSVGAVVLAGCGGADQKGNDQNPGSSAAAATSAQPSPDRASADALPAGFPSAVPVIKGTITGKRPSGLQLEGTTDAWVLTVADAGPDAEARAQKLLIDAGFKQWSEGNPVSNCANGSSFDKSVGDATKSDAYTVTLCPTGVPAPNVFAGNGSDFEYVVSVMHLGGADSPALPSLNIPEPPDLGSPP</sequence>
<organism evidence="3 4">
    <name type="scientific">Mycolicibacterium insubricum</name>
    <dbReference type="NCBI Taxonomy" id="444597"/>
    <lineage>
        <taxon>Bacteria</taxon>
        <taxon>Bacillati</taxon>
        <taxon>Actinomycetota</taxon>
        <taxon>Actinomycetes</taxon>
        <taxon>Mycobacteriales</taxon>
        <taxon>Mycobacteriaceae</taxon>
        <taxon>Mycolicibacterium</taxon>
    </lineage>
</organism>
<feature type="chain" id="PRO_5039441674" description="Lipoprotein LppN" evidence="2">
    <location>
        <begin position="21"/>
        <end position="197"/>
    </location>
</feature>
<dbReference type="PROSITE" id="PS51257">
    <property type="entry name" value="PROKAR_LIPOPROTEIN"/>
    <property type="match status" value="1"/>
</dbReference>
<proteinExistence type="predicted"/>
<dbReference type="RefSeq" id="WP_083029969.1">
    <property type="nucleotide sequence ID" value="NZ_AP022618.1"/>
</dbReference>
<dbReference type="AlphaFoldDB" id="A0A1X0DIM7"/>
<evidence type="ECO:0000256" key="2">
    <source>
        <dbReference type="SAM" id="SignalP"/>
    </source>
</evidence>
<name>A0A1X0DIM7_9MYCO</name>
<comment type="caution">
    <text evidence="3">The sequence shown here is derived from an EMBL/GenBank/DDBJ whole genome shotgun (WGS) entry which is preliminary data.</text>
</comment>
<keyword evidence="4" id="KW-1185">Reference proteome</keyword>
<protein>
    <recommendedName>
        <fullName evidence="5">Lipoprotein LppN</fullName>
    </recommendedName>
</protein>
<feature type="signal peptide" evidence="2">
    <location>
        <begin position="1"/>
        <end position="20"/>
    </location>
</feature>
<gene>
    <name evidence="3" type="ORF">BST26_06640</name>
</gene>
<evidence type="ECO:0000256" key="1">
    <source>
        <dbReference type="SAM" id="MobiDB-lite"/>
    </source>
</evidence>
<accession>A0A1X0DIM7</accession>
<dbReference type="EMBL" id="MVHS01000010">
    <property type="protein sequence ID" value="ORA72009.1"/>
    <property type="molecule type" value="Genomic_DNA"/>
</dbReference>